<name>A0A9P5XXV1_9AGAR</name>
<evidence type="ECO:0000256" key="1">
    <source>
        <dbReference type="SAM" id="MobiDB-lite"/>
    </source>
</evidence>
<feature type="region of interest" description="Disordered" evidence="1">
    <location>
        <begin position="117"/>
        <end position="142"/>
    </location>
</feature>
<dbReference type="Proteomes" id="UP000807353">
    <property type="component" value="Unassembled WGS sequence"/>
</dbReference>
<sequence length="183" mass="20922">MPRNKRPRPDMDVYFFTPNPVQSTQSPVVGEVIHQHTSFETHTSHLTHNHSYVTIPSMLVGSNSLIHNADLGNNAPDIDISADDSANDLPELLAIEDNEDDDEDEYPFNWMDPNFIQKRPVTKAGPPDDIDEKQPKRKPRLPMDAPLHHFVSHINTFLAEILRLEAHYHVDSYFMCNMHGVFT</sequence>
<organism evidence="2 3">
    <name type="scientific">Collybia nuda</name>
    <dbReference type="NCBI Taxonomy" id="64659"/>
    <lineage>
        <taxon>Eukaryota</taxon>
        <taxon>Fungi</taxon>
        <taxon>Dikarya</taxon>
        <taxon>Basidiomycota</taxon>
        <taxon>Agaricomycotina</taxon>
        <taxon>Agaricomycetes</taxon>
        <taxon>Agaricomycetidae</taxon>
        <taxon>Agaricales</taxon>
        <taxon>Tricholomatineae</taxon>
        <taxon>Clitocybaceae</taxon>
        <taxon>Collybia</taxon>
    </lineage>
</organism>
<evidence type="ECO:0000313" key="3">
    <source>
        <dbReference type="Proteomes" id="UP000807353"/>
    </source>
</evidence>
<keyword evidence="3" id="KW-1185">Reference proteome</keyword>
<gene>
    <name evidence="2" type="ORF">BDZ94DRAFT_1312957</name>
</gene>
<evidence type="ECO:0000313" key="2">
    <source>
        <dbReference type="EMBL" id="KAF9458775.1"/>
    </source>
</evidence>
<dbReference type="AlphaFoldDB" id="A0A9P5XXV1"/>
<comment type="caution">
    <text evidence="2">The sequence shown here is derived from an EMBL/GenBank/DDBJ whole genome shotgun (WGS) entry which is preliminary data.</text>
</comment>
<dbReference type="EMBL" id="MU150331">
    <property type="protein sequence ID" value="KAF9458775.1"/>
    <property type="molecule type" value="Genomic_DNA"/>
</dbReference>
<accession>A0A9P5XXV1</accession>
<reference evidence="2" key="1">
    <citation type="submission" date="2020-11" db="EMBL/GenBank/DDBJ databases">
        <authorList>
            <consortium name="DOE Joint Genome Institute"/>
            <person name="Ahrendt S."/>
            <person name="Riley R."/>
            <person name="Andreopoulos W."/>
            <person name="Labutti K."/>
            <person name="Pangilinan J."/>
            <person name="Ruiz-Duenas F.J."/>
            <person name="Barrasa J.M."/>
            <person name="Sanchez-Garcia M."/>
            <person name="Camarero S."/>
            <person name="Miyauchi S."/>
            <person name="Serrano A."/>
            <person name="Linde D."/>
            <person name="Babiker R."/>
            <person name="Drula E."/>
            <person name="Ayuso-Fernandez I."/>
            <person name="Pacheco R."/>
            <person name="Padilla G."/>
            <person name="Ferreira P."/>
            <person name="Barriuso J."/>
            <person name="Kellner H."/>
            <person name="Castanera R."/>
            <person name="Alfaro M."/>
            <person name="Ramirez L."/>
            <person name="Pisabarro A.G."/>
            <person name="Kuo A."/>
            <person name="Tritt A."/>
            <person name="Lipzen A."/>
            <person name="He G."/>
            <person name="Yan M."/>
            <person name="Ng V."/>
            <person name="Cullen D."/>
            <person name="Martin F."/>
            <person name="Rosso M.-N."/>
            <person name="Henrissat B."/>
            <person name="Hibbett D."/>
            <person name="Martinez A.T."/>
            <person name="Grigoriev I.V."/>
        </authorList>
    </citation>
    <scope>NUCLEOTIDE SEQUENCE</scope>
    <source>
        <strain evidence="2">CBS 247.69</strain>
    </source>
</reference>
<proteinExistence type="predicted"/>
<protein>
    <submittedName>
        <fullName evidence="2">Uncharacterized protein</fullName>
    </submittedName>
</protein>